<evidence type="ECO:0000313" key="2">
    <source>
        <dbReference type="Proteomes" id="UP001234178"/>
    </source>
</evidence>
<comment type="caution">
    <text evidence="1">The sequence shown here is derived from an EMBL/GenBank/DDBJ whole genome shotgun (WGS) entry which is preliminary data.</text>
</comment>
<name>A0ABR0ASP7_9CRUS</name>
<dbReference type="Proteomes" id="UP001234178">
    <property type="component" value="Unassembled WGS sequence"/>
</dbReference>
<proteinExistence type="predicted"/>
<gene>
    <name evidence="1" type="ORF">OUZ56_017255</name>
</gene>
<keyword evidence="2" id="KW-1185">Reference proteome</keyword>
<accession>A0ABR0ASP7</accession>
<evidence type="ECO:0000313" key="1">
    <source>
        <dbReference type="EMBL" id="KAK4028075.1"/>
    </source>
</evidence>
<reference evidence="1 2" key="1">
    <citation type="journal article" date="2023" name="Nucleic Acids Res.">
        <title>The hologenome of Daphnia magna reveals possible DNA methylation and microbiome-mediated evolution of the host genome.</title>
        <authorList>
            <person name="Chaturvedi A."/>
            <person name="Li X."/>
            <person name="Dhandapani V."/>
            <person name="Marshall H."/>
            <person name="Kissane S."/>
            <person name="Cuenca-Cambronero M."/>
            <person name="Asole G."/>
            <person name="Calvet F."/>
            <person name="Ruiz-Romero M."/>
            <person name="Marangio P."/>
            <person name="Guigo R."/>
            <person name="Rago D."/>
            <person name="Mirbahai L."/>
            <person name="Eastwood N."/>
            <person name="Colbourne J.K."/>
            <person name="Zhou J."/>
            <person name="Mallon E."/>
            <person name="Orsini L."/>
        </authorList>
    </citation>
    <scope>NUCLEOTIDE SEQUENCE [LARGE SCALE GENOMIC DNA]</scope>
    <source>
        <strain evidence="1">LRV0_1</strain>
    </source>
</reference>
<protein>
    <submittedName>
        <fullName evidence="1">Uncharacterized protein</fullName>
    </submittedName>
</protein>
<dbReference type="EMBL" id="JAOYFB010000038">
    <property type="protein sequence ID" value="KAK4028075.1"/>
    <property type="molecule type" value="Genomic_DNA"/>
</dbReference>
<sequence length="246" mass="27135">MNSLGSNKWSLEGSPHVQGSWLQFSTDYLINCRLEEMVLETECSDYVISSPIGDIPASANVKMSNGIAEEIRALQCKIRETAHKNAFATTQYNGWLAASYLNLPNCMKLQPTGKDVAVLQCSPRIVIFSTAITDCGPQPKVRNSTISVEGWELTEYRECYWHSDFVNFNGHAQSYKNGTLEPIVPSVSIKGTKLINALSYEVDNTLGTILQLHPALKQNPLSPAEAMTDILATVNGHSTNDIRLAR</sequence>
<organism evidence="1 2">
    <name type="scientific">Daphnia magna</name>
    <dbReference type="NCBI Taxonomy" id="35525"/>
    <lineage>
        <taxon>Eukaryota</taxon>
        <taxon>Metazoa</taxon>
        <taxon>Ecdysozoa</taxon>
        <taxon>Arthropoda</taxon>
        <taxon>Crustacea</taxon>
        <taxon>Branchiopoda</taxon>
        <taxon>Diplostraca</taxon>
        <taxon>Cladocera</taxon>
        <taxon>Anomopoda</taxon>
        <taxon>Daphniidae</taxon>
        <taxon>Daphnia</taxon>
    </lineage>
</organism>